<dbReference type="AlphaFoldDB" id="A0A0W0C955"/>
<dbReference type="VEuPathDB" id="FungiDB:GVI51_J02475"/>
<dbReference type="PANTHER" id="PTHR12802:SF150">
    <property type="entry name" value="CHROMATIN STRUCTURE-REMODELING COMPLEX PROTEIN RSC8"/>
    <property type="match status" value="1"/>
</dbReference>
<name>A0A0W0C955_CANGB</name>
<dbReference type="VEuPathDB" id="FungiDB:CAGL0J02640g"/>
<feature type="domain" description="SWIRM" evidence="7">
    <location>
        <begin position="50"/>
        <end position="147"/>
    </location>
</feature>
<dbReference type="PROSITE" id="PS50090">
    <property type="entry name" value="MYB_LIKE"/>
    <property type="match status" value="1"/>
</dbReference>
<dbReference type="SUPFAM" id="SSF46689">
    <property type="entry name" value="Homeodomain-like"/>
    <property type="match status" value="2"/>
</dbReference>
<evidence type="ECO:0000313" key="9">
    <source>
        <dbReference type="EMBL" id="KTA95915.1"/>
    </source>
</evidence>
<organism evidence="9 10">
    <name type="scientific">Candida glabrata</name>
    <name type="common">Yeast</name>
    <name type="synonym">Torulopsis glabrata</name>
    <dbReference type="NCBI Taxonomy" id="5478"/>
    <lineage>
        <taxon>Eukaryota</taxon>
        <taxon>Fungi</taxon>
        <taxon>Dikarya</taxon>
        <taxon>Ascomycota</taxon>
        <taxon>Saccharomycotina</taxon>
        <taxon>Saccharomycetes</taxon>
        <taxon>Saccharomycetales</taxon>
        <taxon>Saccharomycetaceae</taxon>
        <taxon>Nakaseomyces</taxon>
    </lineage>
</organism>
<dbReference type="InterPro" id="IPR001005">
    <property type="entry name" value="SANT/Myb"/>
</dbReference>
<gene>
    <name evidence="9" type="ORF">AO440_002898</name>
</gene>
<dbReference type="InterPro" id="IPR009057">
    <property type="entry name" value="Homeodomain-like_sf"/>
</dbReference>
<dbReference type="InterPro" id="IPR032451">
    <property type="entry name" value="SMARCC_C"/>
</dbReference>
<dbReference type="InterPro" id="IPR036388">
    <property type="entry name" value="WH-like_DNA-bd_sf"/>
</dbReference>
<evidence type="ECO:0000259" key="6">
    <source>
        <dbReference type="PROSITE" id="PS50090"/>
    </source>
</evidence>
<dbReference type="GO" id="GO:0003677">
    <property type="term" value="F:DNA binding"/>
    <property type="evidence" value="ECO:0007669"/>
    <property type="project" value="UniProtKB-KW"/>
</dbReference>
<dbReference type="Gene3D" id="1.10.10.60">
    <property type="entry name" value="Homeodomain-like"/>
    <property type="match status" value="1"/>
</dbReference>
<dbReference type="Pfam" id="PF16495">
    <property type="entry name" value="SWIRM-assoc_1"/>
    <property type="match status" value="1"/>
</dbReference>
<feature type="domain" description="Myb-like" evidence="6">
    <location>
        <begin position="310"/>
        <end position="361"/>
    </location>
</feature>
<protein>
    <submittedName>
        <fullName evidence="9">Chromatin structure-remodeling complex protein RSC8</fullName>
    </submittedName>
</protein>
<dbReference type="Proteomes" id="UP000054886">
    <property type="component" value="Unassembled WGS sequence"/>
</dbReference>
<comment type="caution">
    <text evidence="9">The sequence shown here is derived from an EMBL/GenBank/DDBJ whole genome shotgun (WGS) entry which is preliminary data.</text>
</comment>
<dbReference type="EMBL" id="LLZZ01000178">
    <property type="protein sequence ID" value="KTA95915.1"/>
    <property type="molecule type" value="Genomic_DNA"/>
</dbReference>
<dbReference type="GO" id="GO:0016514">
    <property type="term" value="C:SWI/SNF complex"/>
    <property type="evidence" value="ECO:0007669"/>
    <property type="project" value="TreeGrafter"/>
</dbReference>
<dbReference type="GO" id="GO:0042393">
    <property type="term" value="F:histone binding"/>
    <property type="evidence" value="ECO:0007669"/>
    <property type="project" value="TreeGrafter"/>
</dbReference>
<feature type="region of interest" description="Disordered" evidence="5">
    <location>
        <begin position="508"/>
        <end position="534"/>
    </location>
</feature>
<dbReference type="GO" id="GO:0006303">
    <property type="term" value="P:double-strand break repair via nonhomologous end joining"/>
    <property type="evidence" value="ECO:0007669"/>
    <property type="project" value="EnsemblFungi"/>
</dbReference>
<proteinExistence type="predicted"/>
<feature type="domain" description="SANT" evidence="8">
    <location>
        <begin position="313"/>
        <end position="365"/>
    </location>
</feature>
<dbReference type="PROSITE" id="PS50934">
    <property type="entry name" value="SWIRM"/>
    <property type="match status" value="1"/>
</dbReference>
<sequence>MSETMKNEMEIDSENVAKVEEVTDKSNGDDDTSSMEDKTLKFLIKQTNEVTIPPFAKWFDMYSVHEIEKRSLPDFFDGSSRFKSEKAYKDTRNFIINTFRLSPTEYLTITAVRRNIAMDVASIVRIHEFLEKWGLINYQVDPRSKPTLIGPSFTGHFQITLDTPQGLKPFLPGKKIIANKKLKIEAQKKKLVHEDEERVEVLILNDATTKESNEDDQTINEEENSYPTNVSLRQNVYDASKNFNALKEKKLESKDMQKVFVCHICGNDKMTVKYFNLRNKHSSLCHKCFSKEQFGEKFQSSDFIKLADENAFPQRKIWTDQEVVSLLEGLEMFGSDWKHIAKHVGGNKLIADCVDKYMSLPLEDDDVSKLLDKYKSSANQTTSDTIIEVMENFINALITNGNEDILNSKLPTAAHNCQLKSQYQMRIIAQELITLSAKKLKIKMSKLDSLDKALTEETAKYENEVSKISQQKNNLSKQVSEINQKLSDLNVTKKLVIASEQMDSNMDLVDKEEEEEKNDNQQLAKEVAQHLDDPKLTEPKRFKIWSL</sequence>
<accession>A0A0W0C955</accession>
<dbReference type="InterPro" id="IPR007526">
    <property type="entry name" value="SWIRM"/>
</dbReference>
<dbReference type="Gene3D" id="1.10.10.10">
    <property type="entry name" value="Winged helix-like DNA-binding domain superfamily/Winged helix DNA-binding domain"/>
    <property type="match status" value="1"/>
</dbReference>
<dbReference type="GO" id="GO:0006368">
    <property type="term" value="P:transcription elongation by RNA polymerase II"/>
    <property type="evidence" value="ECO:0007669"/>
    <property type="project" value="EnsemblFungi"/>
</dbReference>
<keyword evidence="2" id="KW-0238">DNA-binding</keyword>
<dbReference type="VEuPathDB" id="FungiDB:GWK60_J02453"/>
<dbReference type="FunFam" id="1.10.10.10:FF:000020">
    <property type="entry name" value="SWI/SNF complex subunit SMARCC2 isoform c"/>
    <property type="match status" value="1"/>
</dbReference>
<dbReference type="InterPro" id="IPR041984">
    <property type="entry name" value="Rsc8/Ssr1/Ssr2_ZZ"/>
</dbReference>
<keyword evidence="4" id="KW-0539">Nucleus</keyword>
<evidence type="ECO:0000313" key="10">
    <source>
        <dbReference type="Proteomes" id="UP000054886"/>
    </source>
</evidence>
<evidence type="ECO:0000256" key="4">
    <source>
        <dbReference type="ARBA" id="ARBA00023242"/>
    </source>
</evidence>
<keyword evidence="3" id="KW-0804">Transcription</keyword>
<dbReference type="VEuPathDB" id="FungiDB:B1J91_J02640g"/>
<evidence type="ECO:0000256" key="5">
    <source>
        <dbReference type="SAM" id="MobiDB-lite"/>
    </source>
</evidence>
<evidence type="ECO:0000256" key="3">
    <source>
        <dbReference type="ARBA" id="ARBA00023163"/>
    </source>
</evidence>
<dbReference type="Pfam" id="PF00249">
    <property type="entry name" value="Myb_DNA-binding"/>
    <property type="match status" value="1"/>
</dbReference>
<dbReference type="Pfam" id="PF04433">
    <property type="entry name" value="SWIRM"/>
    <property type="match status" value="1"/>
</dbReference>
<keyword evidence="1" id="KW-0805">Transcription regulation</keyword>
<dbReference type="CDD" id="cd02336">
    <property type="entry name" value="ZZ_RSC8"/>
    <property type="match status" value="1"/>
</dbReference>
<evidence type="ECO:0000259" key="7">
    <source>
        <dbReference type="PROSITE" id="PS50934"/>
    </source>
</evidence>
<evidence type="ECO:0000256" key="1">
    <source>
        <dbReference type="ARBA" id="ARBA00023015"/>
    </source>
</evidence>
<dbReference type="CDD" id="cd00167">
    <property type="entry name" value="SANT"/>
    <property type="match status" value="1"/>
</dbReference>
<dbReference type="GO" id="GO:0045893">
    <property type="term" value="P:positive regulation of DNA-templated transcription"/>
    <property type="evidence" value="ECO:0007669"/>
    <property type="project" value="TreeGrafter"/>
</dbReference>
<dbReference type="GO" id="GO:0006337">
    <property type="term" value="P:nucleosome disassembly"/>
    <property type="evidence" value="ECO:0007669"/>
    <property type="project" value="EnsemblFungi"/>
</dbReference>
<evidence type="ECO:0000259" key="8">
    <source>
        <dbReference type="PROSITE" id="PS51293"/>
    </source>
</evidence>
<dbReference type="PROSITE" id="PS51293">
    <property type="entry name" value="SANT"/>
    <property type="match status" value="1"/>
</dbReference>
<feature type="region of interest" description="Disordered" evidence="5">
    <location>
        <begin position="1"/>
        <end position="34"/>
    </location>
</feature>
<dbReference type="PANTHER" id="PTHR12802">
    <property type="entry name" value="SWI/SNF COMPLEX-RELATED"/>
    <property type="match status" value="1"/>
</dbReference>
<dbReference type="SMART" id="SM00717">
    <property type="entry name" value="SANT"/>
    <property type="match status" value="1"/>
</dbReference>
<dbReference type="GO" id="GO:0016586">
    <property type="term" value="C:RSC-type complex"/>
    <property type="evidence" value="ECO:0007669"/>
    <property type="project" value="EnsemblFungi"/>
</dbReference>
<reference evidence="9 10" key="1">
    <citation type="submission" date="2015-10" db="EMBL/GenBank/DDBJ databases">
        <title>Draft genomes sequences of Candida glabrata isolates 1A, 1B, 2A, 2B, 3A and 3B.</title>
        <authorList>
            <person name="Haavelsrud O.E."/>
            <person name="Gaustad P."/>
        </authorList>
    </citation>
    <scope>NUCLEOTIDE SEQUENCE [LARGE SCALE GENOMIC DNA]</scope>
    <source>
        <strain evidence="9">910700640</strain>
    </source>
</reference>
<evidence type="ECO:0000256" key="2">
    <source>
        <dbReference type="ARBA" id="ARBA00023125"/>
    </source>
</evidence>
<dbReference type="InterPro" id="IPR017884">
    <property type="entry name" value="SANT_dom"/>
</dbReference>
<feature type="compositionally biased region" description="Basic and acidic residues" evidence="5">
    <location>
        <begin position="1"/>
        <end position="28"/>
    </location>
</feature>